<reference evidence="2 3" key="1">
    <citation type="submission" date="2013-09" db="EMBL/GenBank/DDBJ databases">
        <title>Corchorus capsularis genome sequencing.</title>
        <authorList>
            <person name="Alam M."/>
            <person name="Haque M.S."/>
            <person name="Islam M.S."/>
            <person name="Emdad E.M."/>
            <person name="Islam M.M."/>
            <person name="Ahmed B."/>
            <person name="Halim A."/>
            <person name="Hossen Q.M.M."/>
            <person name="Hossain M.Z."/>
            <person name="Ahmed R."/>
            <person name="Khan M.M."/>
            <person name="Islam R."/>
            <person name="Rashid M.M."/>
            <person name="Khan S.A."/>
            <person name="Rahman M.S."/>
            <person name="Alam M."/>
        </authorList>
    </citation>
    <scope>NUCLEOTIDE SEQUENCE [LARGE SCALE GENOMIC DNA]</scope>
    <source>
        <strain evidence="3">cv. CVL-1</strain>
        <tissue evidence="2">Whole seedling</tissue>
    </source>
</reference>
<feature type="region of interest" description="Disordered" evidence="1">
    <location>
        <begin position="32"/>
        <end position="57"/>
    </location>
</feature>
<evidence type="ECO:0000313" key="2">
    <source>
        <dbReference type="EMBL" id="OMO52415.1"/>
    </source>
</evidence>
<evidence type="ECO:0000313" key="3">
    <source>
        <dbReference type="Proteomes" id="UP000188268"/>
    </source>
</evidence>
<gene>
    <name evidence="2" type="ORF">CCACVL1_29227</name>
</gene>
<evidence type="ECO:0000256" key="1">
    <source>
        <dbReference type="SAM" id="MobiDB-lite"/>
    </source>
</evidence>
<dbReference type="AlphaFoldDB" id="A0A1R3G2X1"/>
<proteinExistence type="predicted"/>
<keyword evidence="3" id="KW-1185">Reference proteome</keyword>
<sequence>MEEIRQKQRHNRGQLTGVLTVSHPEAMNWTCPLPSINPLTNQTEKGKNEKQQKIDES</sequence>
<organism evidence="2 3">
    <name type="scientific">Corchorus capsularis</name>
    <name type="common">Jute</name>
    <dbReference type="NCBI Taxonomy" id="210143"/>
    <lineage>
        <taxon>Eukaryota</taxon>
        <taxon>Viridiplantae</taxon>
        <taxon>Streptophyta</taxon>
        <taxon>Embryophyta</taxon>
        <taxon>Tracheophyta</taxon>
        <taxon>Spermatophyta</taxon>
        <taxon>Magnoliopsida</taxon>
        <taxon>eudicotyledons</taxon>
        <taxon>Gunneridae</taxon>
        <taxon>Pentapetalae</taxon>
        <taxon>rosids</taxon>
        <taxon>malvids</taxon>
        <taxon>Malvales</taxon>
        <taxon>Malvaceae</taxon>
        <taxon>Grewioideae</taxon>
        <taxon>Apeibeae</taxon>
        <taxon>Corchorus</taxon>
    </lineage>
</organism>
<protein>
    <submittedName>
        <fullName evidence="2">Uncharacterized protein</fullName>
    </submittedName>
</protein>
<dbReference type="EMBL" id="AWWV01015517">
    <property type="protein sequence ID" value="OMO52415.1"/>
    <property type="molecule type" value="Genomic_DNA"/>
</dbReference>
<name>A0A1R3G2X1_COCAP</name>
<feature type="compositionally biased region" description="Basic and acidic residues" evidence="1">
    <location>
        <begin position="44"/>
        <end position="57"/>
    </location>
</feature>
<dbReference type="Gramene" id="OMO52415">
    <property type="protein sequence ID" value="OMO52415"/>
    <property type="gene ID" value="CCACVL1_29227"/>
</dbReference>
<comment type="caution">
    <text evidence="2">The sequence shown here is derived from an EMBL/GenBank/DDBJ whole genome shotgun (WGS) entry which is preliminary data.</text>
</comment>
<accession>A0A1R3G2X1</accession>
<dbReference type="Proteomes" id="UP000188268">
    <property type="component" value="Unassembled WGS sequence"/>
</dbReference>